<dbReference type="EMBL" id="JBHSOW010000015">
    <property type="protein sequence ID" value="MFC5648162.1"/>
    <property type="molecule type" value="Genomic_DNA"/>
</dbReference>
<name>A0ABW0VQJ5_9BACL</name>
<evidence type="ECO:0000313" key="1">
    <source>
        <dbReference type="EMBL" id="MFC5648162.1"/>
    </source>
</evidence>
<sequence length="100" mass="11137">MDTYLLAELTVTHNGISVKLDYTQAQLVVVTDTGYRLWYIDIDGITQSSLLHMFNESEDIRVDLTGLTRDGQSFAAVGYFHPNVMHQAAAIRGDGELQGF</sequence>
<proteinExistence type="predicted"/>
<protein>
    <submittedName>
        <fullName evidence="1">Uncharacterized protein</fullName>
    </submittedName>
</protein>
<organism evidence="1 2">
    <name type="scientific">Paenibacillus solisilvae</name>
    <dbReference type="NCBI Taxonomy" id="2486751"/>
    <lineage>
        <taxon>Bacteria</taxon>
        <taxon>Bacillati</taxon>
        <taxon>Bacillota</taxon>
        <taxon>Bacilli</taxon>
        <taxon>Bacillales</taxon>
        <taxon>Paenibacillaceae</taxon>
        <taxon>Paenibacillus</taxon>
    </lineage>
</organism>
<gene>
    <name evidence="1" type="ORF">ACFPYJ_03335</name>
</gene>
<comment type="caution">
    <text evidence="1">The sequence shown here is derived from an EMBL/GenBank/DDBJ whole genome shotgun (WGS) entry which is preliminary data.</text>
</comment>
<accession>A0ABW0VQJ5</accession>
<keyword evidence="2" id="KW-1185">Reference proteome</keyword>
<dbReference type="RefSeq" id="WP_379186620.1">
    <property type="nucleotide sequence ID" value="NZ_JBHSOW010000015.1"/>
</dbReference>
<dbReference type="Proteomes" id="UP001596047">
    <property type="component" value="Unassembled WGS sequence"/>
</dbReference>
<reference evidence="2" key="1">
    <citation type="journal article" date="2019" name="Int. J. Syst. Evol. Microbiol.">
        <title>The Global Catalogue of Microorganisms (GCM) 10K type strain sequencing project: providing services to taxonomists for standard genome sequencing and annotation.</title>
        <authorList>
            <consortium name="The Broad Institute Genomics Platform"/>
            <consortium name="The Broad Institute Genome Sequencing Center for Infectious Disease"/>
            <person name="Wu L."/>
            <person name="Ma J."/>
        </authorList>
    </citation>
    <scope>NUCLEOTIDE SEQUENCE [LARGE SCALE GENOMIC DNA]</scope>
    <source>
        <strain evidence="2">CGMCC 1.3240</strain>
    </source>
</reference>
<evidence type="ECO:0000313" key="2">
    <source>
        <dbReference type="Proteomes" id="UP001596047"/>
    </source>
</evidence>